<protein>
    <submittedName>
        <fullName evidence="8">Equilibrative nucleotide transporter 1</fullName>
    </submittedName>
</protein>
<dbReference type="PANTHER" id="PTHR10332">
    <property type="entry name" value="EQUILIBRATIVE NUCLEOSIDE TRANSPORTER"/>
    <property type="match status" value="1"/>
</dbReference>
<accession>A0AAV6NRS3</accession>
<comment type="subcellular location">
    <subcellularLocation>
        <location evidence="1">Membrane</location>
        <topology evidence="1">Multi-pass membrane protein</topology>
    </subcellularLocation>
</comment>
<evidence type="ECO:0000256" key="4">
    <source>
        <dbReference type="ARBA" id="ARBA00022692"/>
    </source>
</evidence>
<comment type="caution">
    <text evidence="8">The sequence shown here is derived from an EMBL/GenBank/DDBJ whole genome shotgun (WGS) entry which is preliminary data.</text>
</comment>
<comment type="similarity">
    <text evidence="2">Belongs to the SLC29A/ENT transporter (TC 2.A.57) family.</text>
</comment>
<organism evidence="8 9">
    <name type="scientific">Cucurbita argyrosperma subsp. sororia</name>
    <dbReference type="NCBI Taxonomy" id="37648"/>
    <lineage>
        <taxon>Eukaryota</taxon>
        <taxon>Viridiplantae</taxon>
        <taxon>Streptophyta</taxon>
        <taxon>Embryophyta</taxon>
        <taxon>Tracheophyta</taxon>
        <taxon>Spermatophyta</taxon>
        <taxon>Magnoliopsida</taxon>
        <taxon>eudicotyledons</taxon>
        <taxon>Gunneridae</taxon>
        <taxon>Pentapetalae</taxon>
        <taxon>rosids</taxon>
        <taxon>fabids</taxon>
        <taxon>Cucurbitales</taxon>
        <taxon>Cucurbitaceae</taxon>
        <taxon>Cucurbiteae</taxon>
        <taxon>Cucurbita</taxon>
    </lineage>
</organism>
<feature type="transmembrane region" description="Helical" evidence="7">
    <location>
        <begin position="20"/>
        <end position="40"/>
    </location>
</feature>
<evidence type="ECO:0000256" key="5">
    <source>
        <dbReference type="ARBA" id="ARBA00022989"/>
    </source>
</evidence>
<dbReference type="GO" id="GO:0005886">
    <property type="term" value="C:plasma membrane"/>
    <property type="evidence" value="ECO:0007669"/>
    <property type="project" value="TreeGrafter"/>
</dbReference>
<keyword evidence="5 7" id="KW-1133">Transmembrane helix</keyword>
<evidence type="ECO:0000256" key="7">
    <source>
        <dbReference type="SAM" id="Phobius"/>
    </source>
</evidence>
<keyword evidence="4 7" id="KW-0812">Transmembrane</keyword>
<evidence type="ECO:0000256" key="2">
    <source>
        <dbReference type="ARBA" id="ARBA00007965"/>
    </source>
</evidence>
<dbReference type="PANTHER" id="PTHR10332:SF10">
    <property type="entry name" value="EQUILIBRATIVE NUCLEOSIDE TRANSPORTER 4"/>
    <property type="match status" value="1"/>
</dbReference>
<dbReference type="Proteomes" id="UP000685013">
    <property type="component" value="Chromosome 4"/>
</dbReference>
<proteinExistence type="inferred from homology"/>
<dbReference type="GO" id="GO:0005337">
    <property type="term" value="F:nucleoside transmembrane transporter activity"/>
    <property type="evidence" value="ECO:0007669"/>
    <property type="project" value="InterPro"/>
</dbReference>
<evidence type="ECO:0000256" key="1">
    <source>
        <dbReference type="ARBA" id="ARBA00004141"/>
    </source>
</evidence>
<evidence type="ECO:0000256" key="3">
    <source>
        <dbReference type="ARBA" id="ARBA00022448"/>
    </source>
</evidence>
<feature type="non-terminal residue" evidence="8">
    <location>
        <position position="1"/>
    </location>
</feature>
<keyword evidence="6 7" id="KW-0472">Membrane</keyword>
<sequence>MPSSMDDLHNSHRLLYPINRIFSVAYMPIVVAGVATVVLFGRRRDVRVRINVGLSLFVLSLLLVPLLEVFYIRGRVGFFNGFYATVGAVMLCGVAGALVLSGAVGSSGKLPERFMQAVVSDLFGSEVWKDWFTFPDVGSEALNDWFRGFEGLSAIYLAAVAMISAPKLVPFRHAQVAGILMS</sequence>
<reference evidence="8 9" key="1">
    <citation type="journal article" date="2021" name="Hortic Res">
        <title>The domestication of Cucurbita argyrosperma as revealed by the genome of its wild relative.</title>
        <authorList>
            <person name="Barrera-Redondo J."/>
            <person name="Sanchez-de la Vega G."/>
            <person name="Aguirre-Liguori J.A."/>
            <person name="Castellanos-Morales G."/>
            <person name="Gutierrez-Guerrero Y.T."/>
            <person name="Aguirre-Dugua X."/>
            <person name="Aguirre-Planter E."/>
            <person name="Tenaillon M.I."/>
            <person name="Lira-Saade R."/>
            <person name="Eguiarte L.E."/>
        </authorList>
    </citation>
    <scope>NUCLEOTIDE SEQUENCE [LARGE SCALE GENOMIC DNA]</scope>
    <source>
        <strain evidence="8">JBR-2021</strain>
    </source>
</reference>
<name>A0AAV6NRS3_9ROSI</name>
<dbReference type="InterPro" id="IPR002259">
    <property type="entry name" value="Eqnu_transpt"/>
</dbReference>
<dbReference type="AlphaFoldDB" id="A0AAV6NRS3"/>
<gene>
    <name evidence="8" type="primary">ENT1</name>
    <name evidence="8" type="ORF">SDJN03_06728</name>
</gene>
<dbReference type="EMBL" id="JAGKQH010000004">
    <property type="protein sequence ID" value="KAG6601495.1"/>
    <property type="molecule type" value="Genomic_DNA"/>
</dbReference>
<keyword evidence="3" id="KW-0813">Transport</keyword>
<evidence type="ECO:0000313" key="8">
    <source>
        <dbReference type="EMBL" id="KAG6601495.1"/>
    </source>
</evidence>
<feature type="transmembrane region" description="Helical" evidence="7">
    <location>
        <begin position="52"/>
        <end position="72"/>
    </location>
</feature>
<evidence type="ECO:0000313" key="9">
    <source>
        <dbReference type="Proteomes" id="UP000685013"/>
    </source>
</evidence>
<keyword evidence="9" id="KW-1185">Reference proteome</keyword>
<feature type="transmembrane region" description="Helical" evidence="7">
    <location>
        <begin position="78"/>
        <end position="105"/>
    </location>
</feature>
<evidence type="ECO:0000256" key="6">
    <source>
        <dbReference type="ARBA" id="ARBA00023136"/>
    </source>
</evidence>